<dbReference type="SUPFAM" id="SSF54001">
    <property type="entry name" value="Cysteine proteinases"/>
    <property type="match status" value="1"/>
</dbReference>
<dbReference type="InterPro" id="IPR050704">
    <property type="entry name" value="Peptidase_C85-like"/>
</dbReference>
<dbReference type="PROSITE" id="PS50802">
    <property type="entry name" value="OTU"/>
    <property type="match status" value="1"/>
</dbReference>
<proteinExistence type="predicted"/>
<feature type="compositionally biased region" description="Low complexity" evidence="1">
    <location>
        <begin position="296"/>
        <end position="314"/>
    </location>
</feature>
<dbReference type="Pfam" id="PF02338">
    <property type="entry name" value="OTU"/>
    <property type="match status" value="1"/>
</dbReference>
<dbReference type="AlphaFoldDB" id="A0A0G4FZ95"/>
<dbReference type="VEuPathDB" id="CryptoDB:Vbra_16511"/>
<accession>A0A0G4FZ95</accession>
<dbReference type="InParanoid" id="A0A0G4FZ95"/>
<dbReference type="InterPro" id="IPR003323">
    <property type="entry name" value="OTU_dom"/>
</dbReference>
<feature type="compositionally biased region" description="Basic and acidic residues" evidence="1">
    <location>
        <begin position="449"/>
        <end position="462"/>
    </location>
</feature>
<evidence type="ECO:0000259" key="2">
    <source>
        <dbReference type="PROSITE" id="PS50802"/>
    </source>
</evidence>
<feature type="compositionally biased region" description="Low complexity" evidence="1">
    <location>
        <begin position="385"/>
        <end position="401"/>
    </location>
</feature>
<evidence type="ECO:0000313" key="3">
    <source>
        <dbReference type="EMBL" id="CEM20843.1"/>
    </source>
</evidence>
<feature type="region of interest" description="Disordered" evidence="1">
    <location>
        <begin position="195"/>
        <end position="215"/>
    </location>
</feature>
<gene>
    <name evidence="3" type="ORF">Vbra_16511</name>
</gene>
<dbReference type="PANTHER" id="PTHR12419:SF7">
    <property type="entry name" value="OTU DOMAIN-CONTAINING PROTEIN 3"/>
    <property type="match status" value="1"/>
</dbReference>
<dbReference type="PANTHER" id="PTHR12419">
    <property type="entry name" value="OTU DOMAIN CONTAINING PROTEIN"/>
    <property type="match status" value="1"/>
</dbReference>
<dbReference type="Gene3D" id="3.90.70.80">
    <property type="match status" value="1"/>
</dbReference>
<dbReference type="GO" id="GO:0016579">
    <property type="term" value="P:protein deubiquitination"/>
    <property type="evidence" value="ECO:0007669"/>
    <property type="project" value="TreeGrafter"/>
</dbReference>
<feature type="domain" description="OTU" evidence="2">
    <location>
        <begin position="51"/>
        <end position="174"/>
    </location>
</feature>
<feature type="compositionally biased region" description="Gly residues" evidence="1">
    <location>
        <begin position="11"/>
        <end position="22"/>
    </location>
</feature>
<dbReference type="OrthoDB" id="415023at2759"/>
<dbReference type="CDD" id="cd22771">
    <property type="entry name" value="OTU_plant_OTU7-like"/>
    <property type="match status" value="1"/>
</dbReference>
<organism evidence="3 4">
    <name type="scientific">Vitrella brassicaformis (strain CCMP3155)</name>
    <dbReference type="NCBI Taxonomy" id="1169540"/>
    <lineage>
        <taxon>Eukaryota</taxon>
        <taxon>Sar</taxon>
        <taxon>Alveolata</taxon>
        <taxon>Colpodellida</taxon>
        <taxon>Vitrellaceae</taxon>
        <taxon>Vitrella</taxon>
    </lineage>
</organism>
<reference evidence="3 4" key="1">
    <citation type="submission" date="2014-11" db="EMBL/GenBank/DDBJ databases">
        <authorList>
            <person name="Zhu J."/>
            <person name="Qi W."/>
            <person name="Song R."/>
        </authorList>
    </citation>
    <scope>NUCLEOTIDE SEQUENCE [LARGE SCALE GENOMIC DNA]</scope>
</reference>
<dbReference type="InterPro" id="IPR038765">
    <property type="entry name" value="Papain-like_cys_pep_sf"/>
</dbReference>
<feature type="region of interest" description="Disordered" evidence="1">
    <location>
        <begin position="264"/>
        <end position="593"/>
    </location>
</feature>
<dbReference type="OMA" id="AHIAYHT"/>
<feature type="compositionally biased region" description="Low complexity" evidence="1">
    <location>
        <begin position="322"/>
        <end position="339"/>
    </location>
</feature>
<dbReference type="EMBL" id="CDMY01000531">
    <property type="protein sequence ID" value="CEM20843.1"/>
    <property type="molecule type" value="Genomic_DNA"/>
</dbReference>
<evidence type="ECO:0000256" key="1">
    <source>
        <dbReference type="SAM" id="MobiDB-lite"/>
    </source>
</evidence>
<feature type="compositionally biased region" description="Basic and acidic residues" evidence="1">
    <location>
        <begin position="517"/>
        <end position="529"/>
    </location>
</feature>
<evidence type="ECO:0000313" key="4">
    <source>
        <dbReference type="Proteomes" id="UP000041254"/>
    </source>
</evidence>
<feature type="compositionally biased region" description="Gly residues" evidence="1">
    <location>
        <begin position="417"/>
        <end position="427"/>
    </location>
</feature>
<sequence>MGKNKHVQKNKGGGGKGGGSSGGASKKNRRQRHSSGPDFGDLRSRLADCGLWIRSVKPDGNCLFRAFADQITGDQDEHVEFRQKAMDYVEAHASEFEPFMEDDEELDAYVSRMRVDTEWGGQQALHALCHLYQVNCLLHQKGLGTFQMEFFSKEYPCVQLCYDAGIHYDSVRLAGEKGDGPPKKLTMAELLDYKETHEHHKKDPTTKTHKGGEDRNAIVKEELSKRTACDDDALLETSLSEAGGDLERATEIVIAKLTAEHHAAGSGDADGAVDADADAESAQPSAAPSPSPSPSPSSDTPAPAAAPAPASAPATQEDTTIASASASPSAACESGSPAEGEGEPEAPQCETVIFCDDSSDASPPPPSLPSQSDDTRTGSGDTNDGAGSEGASTTAASSLEGCNKKASSESGSELHDGVGGGTTGVGVGKKDANDCLDSTEASTSTPACEHGDHDDADGAHEEEHDDGGEADVSEGEHEHDVGGGSSPVACGQASGGAGGRKGPKEGKMRAKQKKAEKKAEKRRQKEERRRAKGGGGSGGHTGGADKKRPQQELIDQPGGSRQNDSGSRQPTAVGTGSLSERIAKSFGGKIISA</sequence>
<feature type="compositionally biased region" description="Acidic residues" evidence="1">
    <location>
        <begin position="463"/>
        <end position="473"/>
    </location>
</feature>
<feature type="compositionally biased region" description="Gly residues" evidence="1">
    <location>
        <begin position="533"/>
        <end position="542"/>
    </location>
</feature>
<dbReference type="GO" id="GO:0004843">
    <property type="term" value="F:cysteine-type deubiquitinase activity"/>
    <property type="evidence" value="ECO:0007669"/>
    <property type="project" value="TreeGrafter"/>
</dbReference>
<dbReference type="Proteomes" id="UP000041254">
    <property type="component" value="Unassembled WGS sequence"/>
</dbReference>
<feature type="compositionally biased region" description="Basic and acidic residues" evidence="1">
    <location>
        <begin position="402"/>
        <end position="416"/>
    </location>
</feature>
<dbReference type="STRING" id="1169540.A0A0G4FZ95"/>
<feature type="compositionally biased region" description="Polar residues" evidence="1">
    <location>
        <begin position="559"/>
        <end position="578"/>
    </location>
</feature>
<name>A0A0G4FZ95_VITBC</name>
<feature type="region of interest" description="Disordered" evidence="1">
    <location>
        <begin position="1"/>
        <end position="39"/>
    </location>
</feature>
<keyword evidence="4" id="KW-1185">Reference proteome</keyword>
<protein>
    <recommendedName>
        <fullName evidence="2">OTU domain-containing protein</fullName>
    </recommendedName>
</protein>